<proteinExistence type="predicted"/>
<dbReference type="Pfam" id="PF09697">
    <property type="entry name" value="Porph_ging"/>
    <property type="match status" value="1"/>
</dbReference>
<name>A0A3G6N497_9FLAO</name>
<evidence type="ECO:0000313" key="3">
    <source>
        <dbReference type="Proteomes" id="UP000269076"/>
    </source>
</evidence>
<dbReference type="EMBL" id="CP033928">
    <property type="protein sequence ID" value="AZA61268.1"/>
    <property type="molecule type" value="Genomic_DNA"/>
</dbReference>
<feature type="signal peptide" evidence="1">
    <location>
        <begin position="1"/>
        <end position="18"/>
    </location>
</feature>
<organism evidence="2 3">
    <name type="scientific">Chryseobacterium indoltheticum</name>
    <dbReference type="NCBI Taxonomy" id="254"/>
    <lineage>
        <taxon>Bacteria</taxon>
        <taxon>Pseudomonadati</taxon>
        <taxon>Bacteroidota</taxon>
        <taxon>Flavobacteriia</taxon>
        <taxon>Flavobacteriales</taxon>
        <taxon>Weeksellaceae</taxon>
        <taxon>Chryseobacterium group</taxon>
        <taxon>Chryseobacterium</taxon>
    </lineage>
</organism>
<gene>
    <name evidence="2" type="ORF">EG340_09585</name>
</gene>
<dbReference type="AlphaFoldDB" id="A0A3G6N497"/>
<dbReference type="InterPro" id="IPR005901">
    <property type="entry name" value="GLPGLI"/>
</dbReference>
<sequence length="281" mass="32843">MKLYLNLLFIFCFGLSLAQNKEFTYEYQFISDSTNRKDVSAEIMILNIDKEKSHYSSFDKYISDSTIIAETKKNVMVMPLPYKIVEMDIKDLKNKKISFETKVGDAKYTVDQDVKLKWNLLNEFDEILNYKVQKATTEFGGRTWIAWFAKDIPIQDGPYKFYGLPGLILKIEDKTSSHKFVLKGIKNTKEAFEYPERKDGYFGKAKVNYSAYVKAYLQHRIDPAAHLIGRIPDQRDSEGNFRTGDQIIREQRKMMLEKISKDNNIIEIDILKRESESKSKK</sequence>
<dbReference type="Proteomes" id="UP000269076">
    <property type="component" value="Chromosome"/>
</dbReference>
<accession>A0A3G6N497</accession>
<dbReference type="RefSeq" id="WP_123886088.1">
    <property type="nucleotide sequence ID" value="NZ_CP033928.1"/>
</dbReference>
<evidence type="ECO:0000313" key="2">
    <source>
        <dbReference type="EMBL" id="AZA61268.1"/>
    </source>
</evidence>
<protein>
    <submittedName>
        <fullName evidence="2">GLPGLI family protein</fullName>
    </submittedName>
</protein>
<reference evidence="2 3" key="1">
    <citation type="submission" date="2018-11" db="EMBL/GenBank/DDBJ databases">
        <title>Proposal to divide the Flavobacteriaceae and reorganize its genera based on Amino Acid Identity values calculated from whole genome sequences.</title>
        <authorList>
            <person name="Nicholson A.C."/>
            <person name="Gulvik C.A."/>
            <person name="Whitney A.M."/>
            <person name="Humrighouse B.W."/>
            <person name="Bell M."/>
            <person name="Holmes B."/>
            <person name="Steigerwalt A."/>
            <person name="Villarma A."/>
            <person name="Sheth M."/>
            <person name="Batra D."/>
            <person name="Pryor J."/>
            <person name="Bernardet J.-F."/>
            <person name="Hugo C."/>
            <person name="Kampfer P."/>
            <person name="Newman J."/>
            <person name="Mcquiston J.R."/>
        </authorList>
    </citation>
    <scope>NUCLEOTIDE SEQUENCE [LARGE SCALE GENOMIC DNA]</scope>
    <source>
        <strain evidence="2 3">G0211</strain>
    </source>
</reference>
<feature type="chain" id="PRO_5018021821" evidence="1">
    <location>
        <begin position="19"/>
        <end position="281"/>
    </location>
</feature>
<dbReference type="NCBIfam" id="TIGR01200">
    <property type="entry name" value="GLPGLI"/>
    <property type="match status" value="1"/>
</dbReference>
<evidence type="ECO:0000256" key="1">
    <source>
        <dbReference type="SAM" id="SignalP"/>
    </source>
</evidence>
<keyword evidence="1" id="KW-0732">Signal</keyword>